<gene>
    <name evidence="1" type="ORF">JVT61DRAFT_9022</name>
</gene>
<evidence type="ECO:0000313" key="2">
    <source>
        <dbReference type="Proteomes" id="UP000683000"/>
    </source>
</evidence>
<evidence type="ECO:0000313" key="1">
    <source>
        <dbReference type="EMBL" id="KAG6372003.1"/>
    </source>
</evidence>
<dbReference type="AlphaFoldDB" id="A0A8I3A6G9"/>
<dbReference type="EMBL" id="JAGFBS010000031">
    <property type="protein sequence ID" value="KAG6372003.1"/>
    <property type="molecule type" value="Genomic_DNA"/>
</dbReference>
<accession>A0A8I3A6G9</accession>
<protein>
    <submittedName>
        <fullName evidence="1">Uncharacterized protein</fullName>
    </submittedName>
</protein>
<comment type="caution">
    <text evidence="1">The sequence shown here is derived from an EMBL/GenBank/DDBJ whole genome shotgun (WGS) entry which is preliminary data.</text>
</comment>
<dbReference type="Proteomes" id="UP000683000">
    <property type="component" value="Unassembled WGS sequence"/>
</dbReference>
<keyword evidence="2" id="KW-1185">Reference proteome</keyword>
<name>A0A8I3A6G9_9AGAM</name>
<proteinExistence type="predicted"/>
<reference evidence="1" key="1">
    <citation type="submission" date="2021-03" db="EMBL/GenBank/DDBJ databases">
        <title>Evolutionary innovations through gain and loss of genes in the ectomycorrhizal Boletales.</title>
        <authorList>
            <person name="Wu G."/>
            <person name="Miyauchi S."/>
            <person name="Morin E."/>
            <person name="Yang Z.-L."/>
            <person name="Xu J."/>
            <person name="Martin F.M."/>
        </authorList>
    </citation>
    <scope>NUCLEOTIDE SEQUENCE</scope>
    <source>
        <strain evidence="1">BR01</strain>
    </source>
</reference>
<dbReference type="OrthoDB" id="2616799at2759"/>
<sequence length="216" mass="23933">MESKAHEFMQVSRAYQVILGLVQLDEDTTHLYVNPQMLESDKNKDSAFNVARRLVCQCYHLGGKNSAEDNSGIVTSILSNLLYYGTLDSSKVPLKIGDDVLQEVVCTLIFGFSGPTPLSLPFPGECLVGEASLAVQQIEKALREWQSGSFQPIGDTDIDVVTHFNNVKSTASKVFEVWQRDLRDKWSDFTSGIYSTDLNTQSSGALSWTIRSPLDT</sequence>
<organism evidence="1 2">
    <name type="scientific">Boletus reticuloceps</name>
    <dbReference type="NCBI Taxonomy" id="495285"/>
    <lineage>
        <taxon>Eukaryota</taxon>
        <taxon>Fungi</taxon>
        <taxon>Dikarya</taxon>
        <taxon>Basidiomycota</taxon>
        <taxon>Agaricomycotina</taxon>
        <taxon>Agaricomycetes</taxon>
        <taxon>Agaricomycetidae</taxon>
        <taxon>Boletales</taxon>
        <taxon>Boletineae</taxon>
        <taxon>Boletaceae</taxon>
        <taxon>Boletoideae</taxon>
        <taxon>Boletus</taxon>
    </lineage>
</organism>